<keyword evidence="2" id="KW-0812">Transmembrane</keyword>
<feature type="compositionally biased region" description="Polar residues" evidence="1">
    <location>
        <begin position="1"/>
        <end position="15"/>
    </location>
</feature>
<organism evidence="3 4">
    <name type="scientific">Halorhodospira halochloris</name>
    <name type="common">Ectothiorhodospira halochloris</name>
    <dbReference type="NCBI Taxonomy" id="1052"/>
    <lineage>
        <taxon>Bacteria</taxon>
        <taxon>Pseudomonadati</taxon>
        <taxon>Pseudomonadota</taxon>
        <taxon>Gammaproteobacteria</taxon>
        <taxon>Chromatiales</taxon>
        <taxon>Ectothiorhodospiraceae</taxon>
        <taxon>Halorhodospira</taxon>
    </lineage>
</organism>
<keyword evidence="4" id="KW-1185">Reference proteome</keyword>
<dbReference type="OrthoDB" id="9855900at2"/>
<dbReference type="AlphaFoldDB" id="A0A125T2T2"/>
<dbReference type="KEGG" id="hhk:HH1059_21010"/>
<evidence type="ECO:0000256" key="2">
    <source>
        <dbReference type="SAM" id="Phobius"/>
    </source>
</evidence>
<gene>
    <name evidence="3" type="ORF">HH1059_21010</name>
</gene>
<feature type="transmembrane region" description="Helical" evidence="2">
    <location>
        <begin position="28"/>
        <end position="49"/>
    </location>
</feature>
<keyword evidence="2" id="KW-1133">Transmembrane helix</keyword>
<keyword evidence="2" id="KW-0472">Membrane</keyword>
<dbReference type="Proteomes" id="UP000218890">
    <property type="component" value="Chromosome"/>
</dbReference>
<dbReference type="EMBL" id="AP017372">
    <property type="protein sequence ID" value="BAU58811.1"/>
    <property type="molecule type" value="Genomic_DNA"/>
</dbReference>
<accession>A0A125T2T2</accession>
<name>A0A125T2T2_HALHR</name>
<evidence type="ECO:0000313" key="4">
    <source>
        <dbReference type="Proteomes" id="UP000218890"/>
    </source>
</evidence>
<evidence type="ECO:0000256" key="1">
    <source>
        <dbReference type="SAM" id="MobiDB-lite"/>
    </source>
</evidence>
<evidence type="ECO:0000313" key="3">
    <source>
        <dbReference type="EMBL" id="BAU58811.1"/>
    </source>
</evidence>
<proteinExistence type="predicted"/>
<protein>
    <submittedName>
        <fullName evidence="3">Uncharacterized protein</fullName>
    </submittedName>
</protein>
<feature type="region of interest" description="Disordered" evidence="1">
    <location>
        <begin position="1"/>
        <end position="20"/>
    </location>
</feature>
<dbReference type="RefSeq" id="WP_096410105.1">
    <property type="nucleotide sequence ID" value="NZ_AP017372.2"/>
</dbReference>
<sequence>MSTEQGQEPLQSGSAKGSRDPGQIRERLVWRAAVLMLLAVTGWLFYVAFDAQERAEQLEQEVLQLGEIAEVDISLGFSSEAIDRFEAAGIEQAPDEHLFADLEGKSDWLVESSNLDGDVEIVRDKSLVLTDHWALVKLDTDHGEGKALLSFSLADDGAVEWQMLANTLDRE</sequence>
<reference evidence="3" key="1">
    <citation type="submission" date="2016-02" db="EMBL/GenBank/DDBJ databases">
        <title>Halorhodospira halochloris DSM-1059 complete genome, version 2.</title>
        <authorList>
            <person name="Tsukatani Y."/>
        </authorList>
    </citation>
    <scope>NUCLEOTIDE SEQUENCE</scope>
    <source>
        <strain evidence="3">DSM 1059</strain>
    </source>
</reference>